<dbReference type="InterPro" id="IPR011109">
    <property type="entry name" value="DNA_bind_recombinase_dom"/>
</dbReference>
<dbReference type="GO" id="GO:0015074">
    <property type="term" value="P:DNA integration"/>
    <property type="evidence" value="ECO:0007669"/>
    <property type="project" value="UniProtKB-KW"/>
</dbReference>
<evidence type="ECO:0000313" key="10">
    <source>
        <dbReference type="Proteomes" id="UP000541033"/>
    </source>
</evidence>
<dbReference type="GO" id="GO:0003677">
    <property type="term" value="F:DNA binding"/>
    <property type="evidence" value="ECO:0007669"/>
    <property type="project" value="UniProtKB-KW"/>
</dbReference>
<keyword evidence="10" id="KW-1185">Reference proteome</keyword>
<evidence type="ECO:0000256" key="6">
    <source>
        <dbReference type="SAM" id="Coils"/>
    </source>
</evidence>
<dbReference type="InterPro" id="IPR038109">
    <property type="entry name" value="DNA_bind_recomb_sf"/>
</dbReference>
<dbReference type="InterPro" id="IPR006119">
    <property type="entry name" value="Resolv_N"/>
</dbReference>
<comment type="caution">
    <text evidence="9">The sequence shown here is derived from an EMBL/GenBank/DDBJ whole genome shotgun (WGS) entry which is preliminary data.</text>
</comment>
<dbReference type="PANTHER" id="PTHR30461:SF23">
    <property type="entry name" value="DNA RECOMBINASE-RELATED"/>
    <property type="match status" value="1"/>
</dbReference>
<organism evidence="9 10">
    <name type="scientific">Lysinibacter cavernae</name>
    <dbReference type="NCBI Taxonomy" id="1640652"/>
    <lineage>
        <taxon>Bacteria</taxon>
        <taxon>Bacillati</taxon>
        <taxon>Actinomycetota</taxon>
        <taxon>Actinomycetes</taxon>
        <taxon>Micrococcales</taxon>
        <taxon>Microbacteriaceae</taxon>
        <taxon>Lysinibacter</taxon>
    </lineage>
</organism>
<dbReference type="PANTHER" id="PTHR30461">
    <property type="entry name" value="DNA-INVERTASE FROM LAMBDOID PROPHAGE"/>
    <property type="match status" value="1"/>
</dbReference>
<feature type="active site" description="O-(5'-phospho-DNA)-serine intermediate" evidence="4 5">
    <location>
        <position position="21"/>
    </location>
</feature>
<dbReference type="InterPro" id="IPR006118">
    <property type="entry name" value="Recombinase_CS"/>
</dbReference>
<dbReference type="SMART" id="SM00857">
    <property type="entry name" value="Resolvase"/>
    <property type="match status" value="1"/>
</dbReference>
<evidence type="ECO:0000256" key="1">
    <source>
        <dbReference type="ARBA" id="ARBA00022908"/>
    </source>
</evidence>
<dbReference type="RefSeq" id="WP_167151889.1">
    <property type="nucleotide sequence ID" value="NZ_JAAMOX010000003.1"/>
</dbReference>
<evidence type="ECO:0000259" key="8">
    <source>
        <dbReference type="PROSITE" id="PS51737"/>
    </source>
</evidence>
<dbReference type="Gene3D" id="3.90.1750.20">
    <property type="entry name" value="Putative Large Serine Recombinase, Chain B, Domain 2"/>
    <property type="match status" value="1"/>
</dbReference>
<feature type="domain" description="Recombinase" evidence="8">
    <location>
        <begin position="170"/>
        <end position="289"/>
    </location>
</feature>
<proteinExistence type="predicted"/>
<dbReference type="Proteomes" id="UP000541033">
    <property type="component" value="Unassembled WGS sequence"/>
</dbReference>
<dbReference type="CDD" id="cd00338">
    <property type="entry name" value="Ser_Recombinase"/>
    <property type="match status" value="1"/>
</dbReference>
<keyword evidence="2" id="KW-0238">DNA-binding</keyword>
<dbReference type="PROSITE" id="PS51737">
    <property type="entry name" value="RECOMBINASE_DNA_BIND"/>
    <property type="match status" value="1"/>
</dbReference>
<dbReference type="EMBL" id="JAAMOX010000003">
    <property type="protein sequence ID" value="NIH55019.1"/>
    <property type="molecule type" value="Genomic_DNA"/>
</dbReference>
<sequence length="512" mass="57956">MKPSSHHPVTLLRAVSYIRVSTSNQAGRNGGEGLSIPAQREAIRRKATELGALVAAEFVDRGRTGRTLNRPGLQRLLEHIKTTPLDFVIVHKIDRLARNRSDDAILTAKITTAGARLVSTTEVIDSTPSGALVHGIMASIAEFYSRNLATEVLKGMRQKVQQGGTPGRAPLGYLNLRKYDHNGQDTRTVIIDPDRGEHIAWAFTAYASSEWSVSRLAVELNTRGLTLKSRAASPPQPVTVRTVHFLLRNPYYKGVVTLNGEEFTGNHEPLVDPVTWAKVQKVLSSKRNGQRSRTHDHYLKGTVFCIECKNRLTLQSTYTRHGTTYTYFVCHKQRSPDCPQRKALPVTQVEQRVVDYYRTIELSSSQRENLEEVMLAELHLKQKLNETRHTDLDAAITKLKSHRAKLLDAHYADAVPKDLFLSEQRRLKSELAHLTIERAATETDLDALRREVDETLNLLENAHTVYELADDQQRIELNQLLLARVFLGYEPEQIRVELHEQHADIRQHPKIR</sequence>
<dbReference type="InterPro" id="IPR025827">
    <property type="entry name" value="Zn_ribbon_recom_dom"/>
</dbReference>
<dbReference type="AlphaFoldDB" id="A0A7X5R3I8"/>
<evidence type="ECO:0000256" key="3">
    <source>
        <dbReference type="ARBA" id="ARBA00023172"/>
    </source>
</evidence>
<feature type="domain" description="Resolvase/invertase-type recombinase catalytic" evidence="7">
    <location>
        <begin position="13"/>
        <end position="164"/>
    </location>
</feature>
<accession>A0A7X5R3I8</accession>
<evidence type="ECO:0000259" key="7">
    <source>
        <dbReference type="PROSITE" id="PS51736"/>
    </source>
</evidence>
<evidence type="ECO:0000256" key="2">
    <source>
        <dbReference type="ARBA" id="ARBA00023125"/>
    </source>
</evidence>
<keyword evidence="1" id="KW-0229">DNA integration</keyword>
<evidence type="ECO:0000256" key="4">
    <source>
        <dbReference type="PIRSR" id="PIRSR606118-50"/>
    </source>
</evidence>
<gene>
    <name evidence="9" type="ORF">FHX76_002934</name>
</gene>
<protein>
    <submittedName>
        <fullName evidence="9">DNA invertase Pin-like site-specific DNA recombinase</fullName>
    </submittedName>
</protein>
<dbReference type="Pfam" id="PF13408">
    <property type="entry name" value="Zn_ribbon_recom"/>
    <property type="match status" value="1"/>
</dbReference>
<dbReference type="SUPFAM" id="SSF53041">
    <property type="entry name" value="Resolvase-like"/>
    <property type="match status" value="1"/>
</dbReference>
<dbReference type="Pfam" id="PF00239">
    <property type="entry name" value="Resolvase"/>
    <property type="match status" value="1"/>
</dbReference>
<keyword evidence="6" id="KW-0175">Coiled coil</keyword>
<dbReference type="GO" id="GO:0000150">
    <property type="term" value="F:DNA strand exchange activity"/>
    <property type="evidence" value="ECO:0007669"/>
    <property type="project" value="InterPro"/>
</dbReference>
<name>A0A7X5R3I8_9MICO</name>
<evidence type="ECO:0000256" key="5">
    <source>
        <dbReference type="PROSITE-ProRule" id="PRU10137"/>
    </source>
</evidence>
<dbReference type="InterPro" id="IPR050639">
    <property type="entry name" value="SSR_resolvase"/>
</dbReference>
<dbReference type="Pfam" id="PF07508">
    <property type="entry name" value="Recombinase"/>
    <property type="match status" value="1"/>
</dbReference>
<dbReference type="InterPro" id="IPR036162">
    <property type="entry name" value="Resolvase-like_N_sf"/>
</dbReference>
<reference evidence="9 10" key="1">
    <citation type="submission" date="2020-02" db="EMBL/GenBank/DDBJ databases">
        <title>Sequencing the genomes of 1000 actinobacteria strains.</title>
        <authorList>
            <person name="Klenk H.-P."/>
        </authorList>
    </citation>
    <scope>NUCLEOTIDE SEQUENCE [LARGE SCALE GENOMIC DNA]</scope>
    <source>
        <strain evidence="9 10">DSM 27960</strain>
    </source>
</reference>
<feature type="coiled-coil region" evidence="6">
    <location>
        <begin position="431"/>
        <end position="465"/>
    </location>
</feature>
<dbReference type="PROSITE" id="PS00397">
    <property type="entry name" value="RECOMBINASES_1"/>
    <property type="match status" value="1"/>
</dbReference>
<evidence type="ECO:0000313" key="9">
    <source>
        <dbReference type="EMBL" id="NIH55019.1"/>
    </source>
</evidence>
<keyword evidence="3" id="KW-0233">DNA recombination</keyword>
<dbReference type="Gene3D" id="3.40.50.1390">
    <property type="entry name" value="Resolvase, N-terminal catalytic domain"/>
    <property type="match status" value="1"/>
</dbReference>
<dbReference type="PROSITE" id="PS51736">
    <property type="entry name" value="RECOMBINASES_3"/>
    <property type="match status" value="1"/>
</dbReference>